<evidence type="ECO:0000256" key="1">
    <source>
        <dbReference type="SAM" id="SignalP"/>
    </source>
</evidence>
<name>A0A4R6SXV5_9SPHI</name>
<feature type="chain" id="PRO_5020388255" evidence="1">
    <location>
        <begin position="16"/>
        <end position="101"/>
    </location>
</feature>
<keyword evidence="1" id="KW-0732">Signal</keyword>
<dbReference type="Proteomes" id="UP000295620">
    <property type="component" value="Unassembled WGS sequence"/>
</dbReference>
<dbReference type="OrthoDB" id="1447689at2"/>
<dbReference type="RefSeq" id="WP_133574433.1">
    <property type="nucleotide sequence ID" value="NZ_SNYC01000003.1"/>
</dbReference>
<protein>
    <submittedName>
        <fullName evidence="2">Uncharacterized protein</fullName>
    </submittedName>
</protein>
<dbReference type="EMBL" id="SNYC01000003">
    <property type="protein sequence ID" value="TDQ11354.1"/>
    <property type="molecule type" value="Genomic_DNA"/>
</dbReference>
<evidence type="ECO:0000313" key="3">
    <source>
        <dbReference type="Proteomes" id="UP000295620"/>
    </source>
</evidence>
<accession>A0A4R6SXV5</accession>
<gene>
    <name evidence="2" type="ORF">ATK78_0472</name>
</gene>
<proteinExistence type="predicted"/>
<feature type="signal peptide" evidence="1">
    <location>
        <begin position="1"/>
        <end position="15"/>
    </location>
</feature>
<comment type="caution">
    <text evidence="2">The sequence shown here is derived from an EMBL/GenBank/DDBJ whole genome shotgun (WGS) entry which is preliminary data.</text>
</comment>
<sequence>MKKLLILLVAGFTFASCNTLKSSADKDTVELSGKLEKLGMSTFQYGTHTLNTGSKTYALKSTKVSLDSFEGKQVTLKGSKVAGYPVENGPELIEVTEVSPL</sequence>
<organism evidence="2 3">
    <name type="scientific">Pedobacter metabolipauper</name>
    <dbReference type="NCBI Taxonomy" id="425513"/>
    <lineage>
        <taxon>Bacteria</taxon>
        <taxon>Pseudomonadati</taxon>
        <taxon>Bacteroidota</taxon>
        <taxon>Sphingobacteriia</taxon>
        <taxon>Sphingobacteriales</taxon>
        <taxon>Sphingobacteriaceae</taxon>
        <taxon>Pedobacter</taxon>
    </lineage>
</organism>
<dbReference type="AlphaFoldDB" id="A0A4R6SXV5"/>
<keyword evidence="3" id="KW-1185">Reference proteome</keyword>
<dbReference type="PROSITE" id="PS51257">
    <property type="entry name" value="PROKAR_LIPOPROTEIN"/>
    <property type="match status" value="1"/>
</dbReference>
<evidence type="ECO:0000313" key="2">
    <source>
        <dbReference type="EMBL" id="TDQ11354.1"/>
    </source>
</evidence>
<reference evidence="2 3" key="1">
    <citation type="submission" date="2019-03" db="EMBL/GenBank/DDBJ databases">
        <title>Genomic Encyclopedia of Archaeal and Bacterial Type Strains, Phase II (KMG-II): from individual species to whole genera.</title>
        <authorList>
            <person name="Goeker M."/>
        </authorList>
    </citation>
    <scope>NUCLEOTIDE SEQUENCE [LARGE SCALE GENOMIC DNA]</scope>
    <source>
        <strain evidence="2 3">DSM 19035</strain>
    </source>
</reference>